<name>A0A1B1XUU9_PSEAI</name>
<dbReference type="Pfam" id="PF09903">
    <property type="entry name" value="DUF2130"/>
    <property type="match status" value="1"/>
</dbReference>
<dbReference type="EMBL" id="KX196167">
    <property type="protein sequence ID" value="ANW81591.1"/>
    <property type="molecule type" value="Genomic_DNA"/>
</dbReference>
<protein>
    <recommendedName>
        <fullName evidence="4">DUF2130 domain-containing protein</fullName>
    </recommendedName>
</protein>
<dbReference type="InterPro" id="IPR019219">
    <property type="entry name" value="DUF2130"/>
</dbReference>
<accession>A0A1B1XUU9</accession>
<evidence type="ECO:0000313" key="3">
    <source>
        <dbReference type="EMBL" id="ANW81784.1"/>
    </source>
</evidence>
<dbReference type="AlphaFoldDB" id="A0A1B1XUU9"/>
<sequence>MFEMKNENDETATKKKNEDFLKELDKDRTEKGCDYAVLVSLLEPDSELYNTGIIDMSHRHPKMYIVRPQFFIPIITLLRNAAMNSLKYKLELALVKAQNIDITNFETQLDTFKTAFAKNYDLASRRFQTAIDEIDKSIDHLQKTKEALLGTDRNLRLANDKAQDVTIKKLTRGNPTMAAKFAELKDGGSSDAE</sequence>
<organism evidence="2">
    <name type="scientific">Pseudomonas aeruginosa</name>
    <dbReference type="NCBI Taxonomy" id="287"/>
    <lineage>
        <taxon>Bacteria</taxon>
        <taxon>Pseudomonadati</taxon>
        <taxon>Pseudomonadota</taxon>
        <taxon>Gammaproteobacteria</taxon>
        <taxon>Pseudomonadales</taxon>
        <taxon>Pseudomonadaceae</taxon>
        <taxon>Pseudomonas</taxon>
    </lineage>
</organism>
<proteinExistence type="predicted"/>
<evidence type="ECO:0000313" key="1">
    <source>
        <dbReference type="EMBL" id="ANW81591.1"/>
    </source>
</evidence>
<dbReference type="EMBL" id="KX196168">
    <property type="protein sequence ID" value="ANW81676.1"/>
    <property type="molecule type" value="Genomic_DNA"/>
</dbReference>
<dbReference type="EMBL" id="KX196169">
    <property type="protein sequence ID" value="ANW81784.1"/>
    <property type="molecule type" value="Genomic_DNA"/>
</dbReference>
<reference evidence="2" key="1">
    <citation type="submission" date="2016-05" db="EMBL/GenBank/DDBJ databases">
        <title>Pseudomonas aeruginosa genomic island 15 and 16.</title>
        <authorList>
            <person name="Hong J.S."/>
            <person name="Yoon E.J."/>
            <person name="Jeong S.H."/>
        </authorList>
    </citation>
    <scope>NUCLEOTIDE SEQUENCE</scope>
    <source>
        <strain evidence="3">RI_BP-14</strain>
        <strain evidence="2">RI_IH-2</strain>
        <strain evidence="1">RI_KMU-P11</strain>
    </source>
</reference>
<evidence type="ECO:0000313" key="2">
    <source>
        <dbReference type="EMBL" id="ANW81676.1"/>
    </source>
</evidence>
<evidence type="ECO:0008006" key="4">
    <source>
        <dbReference type="Google" id="ProtNLM"/>
    </source>
</evidence>